<organism evidence="1 2">
    <name type="scientific">Mesorhizobium escarrei</name>
    <dbReference type="NCBI Taxonomy" id="666018"/>
    <lineage>
        <taxon>Bacteria</taxon>
        <taxon>Pseudomonadati</taxon>
        <taxon>Pseudomonadota</taxon>
        <taxon>Alphaproteobacteria</taxon>
        <taxon>Hyphomicrobiales</taxon>
        <taxon>Phyllobacteriaceae</taxon>
        <taxon>Mesorhizobium</taxon>
    </lineage>
</organism>
<dbReference type="Proteomes" id="UP001153050">
    <property type="component" value="Unassembled WGS sequence"/>
</dbReference>
<dbReference type="EMBL" id="CAKXZT010000130">
    <property type="protein sequence ID" value="CAH2402755.1"/>
    <property type="molecule type" value="Genomic_DNA"/>
</dbReference>
<proteinExistence type="predicted"/>
<dbReference type="InterPro" id="IPR008969">
    <property type="entry name" value="CarboxyPept-like_regulatory"/>
</dbReference>
<name>A0ABM9E2J4_9HYPH</name>
<keyword evidence="2" id="KW-1185">Reference proteome</keyword>
<comment type="caution">
    <text evidence="1">The sequence shown here is derived from an EMBL/GenBank/DDBJ whole genome shotgun (WGS) entry which is preliminary data.</text>
</comment>
<sequence>MLMGDAEKILHHGRVVRSNGEGVSEALVYVTTGTAPTPEIAIRSDGAGHFGIALPPGHFKLQARTVDGKLGVTTIVTGPEASSFEISIAD</sequence>
<gene>
    <name evidence="1" type="ORF">MES5069_350037</name>
</gene>
<evidence type="ECO:0008006" key="3">
    <source>
        <dbReference type="Google" id="ProtNLM"/>
    </source>
</evidence>
<dbReference type="RefSeq" id="WP_254019303.1">
    <property type="nucleotide sequence ID" value="NZ_CAKXZT010000130.1"/>
</dbReference>
<accession>A0ABM9E2J4</accession>
<evidence type="ECO:0000313" key="2">
    <source>
        <dbReference type="Proteomes" id="UP001153050"/>
    </source>
</evidence>
<evidence type="ECO:0000313" key="1">
    <source>
        <dbReference type="EMBL" id="CAH2402755.1"/>
    </source>
</evidence>
<reference evidence="1 2" key="1">
    <citation type="submission" date="2022-03" db="EMBL/GenBank/DDBJ databases">
        <authorList>
            <person name="Brunel B."/>
        </authorList>
    </citation>
    <scope>NUCLEOTIDE SEQUENCE [LARGE SCALE GENOMIC DNA]</scope>
    <source>
        <strain evidence="1">STM5069sample</strain>
    </source>
</reference>
<dbReference type="SUPFAM" id="SSF49464">
    <property type="entry name" value="Carboxypeptidase regulatory domain-like"/>
    <property type="match status" value="1"/>
</dbReference>
<protein>
    <recommendedName>
        <fullName evidence="3">Carboxypeptidase regulatory-like domain-containing protein</fullName>
    </recommendedName>
</protein>